<feature type="domain" description="FERM" evidence="1">
    <location>
        <begin position="1"/>
        <end position="273"/>
    </location>
</feature>
<dbReference type="Gene3D" id="1.20.80.10">
    <property type="match status" value="1"/>
</dbReference>
<dbReference type="GeneID" id="20195703"/>
<dbReference type="Gene3D" id="3.10.20.90">
    <property type="entry name" value="Phosphatidylinositol 3-kinase Catalytic Subunit, Chain A, domain 1"/>
    <property type="match status" value="1"/>
</dbReference>
<evidence type="ECO:0000259" key="1">
    <source>
        <dbReference type="PROSITE" id="PS50057"/>
    </source>
</evidence>
<dbReference type="Gene3D" id="2.30.29.30">
    <property type="entry name" value="Pleckstrin-homology domain (PH domain)/Phosphotyrosine-binding domain (PTB)"/>
    <property type="match status" value="1"/>
</dbReference>
<dbReference type="InterPro" id="IPR035963">
    <property type="entry name" value="FERM_2"/>
</dbReference>
<dbReference type="STRING" id="6412.T1EGK2"/>
<dbReference type="PROSITE" id="PS00661">
    <property type="entry name" value="FERM_2"/>
    <property type="match status" value="1"/>
</dbReference>
<keyword evidence="4" id="KW-1185">Reference proteome</keyword>
<dbReference type="InterPro" id="IPR029071">
    <property type="entry name" value="Ubiquitin-like_domsf"/>
</dbReference>
<dbReference type="InterPro" id="IPR019748">
    <property type="entry name" value="FERM_central"/>
</dbReference>
<reference evidence="4" key="1">
    <citation type="submission" date="2012-12" db="EMBL/GenBank/DDBJ databases">
        <authorList>
            <person name="Hellsten U."/>
            <person name="Grimwood J."/>
            <person name="Chapman J.A."/>
            <person name="Shapiro H."/>
            <person name="Aerts A."/>
            <person name="Otillar R.P."/>
            <person name="Terry A.Y."/>
            <person name="Boore J.L."/>
            <person name="Simakov O."/>
            <person name="Marletaz F."/>
            <person name="Cho S.-J."/>
            <person name="Edsinger-Gonzales E."/>
            <person name="Havlak P."/>
            <person name="Kuo D.-H."/>
            <person name="Larsson T."/>
            <person name="Lv J."/>
            <person name="Arendt D."/>
            <person name="Savage R."/>
            <person name="Osoegawa K."/>
            <person name="de Jong P."/>
            <person name="Lindberg D.R."/>
            <person name="Seaver E.C."/>
            <person name="Weisblat D.A."/>
            <person name="Putnam N.H."/>
            <person name="Grigoriev I.V."/>
            <person name="Rokhsar D.S."/>
        </authorList>
    </citation>
    <scope>NUCLEOTIDE SEQUENCE</scope>
</reference>
<organism evidence="3 4">
    <name type="scientific">Helobdella robusta</name>
    <name type="common">Californian leech</name>
    <dbReference type="NCBI Taxonomy" id="6412"/>
    <lineage>
        <taxon>Eukaryota</taxon>
        <taxon>Metazoa</taxon>
        <taxon>Spiralia</taxon>
        <taxon>Lophotrochozoa</taxon>
        <taxon>Annelida</taxon>
        <taxon>Clitellata</taxon>
        <taxon>Hirudinea</taxon>
        <taxon>Rhynchobdellida</taxon>
        <taxon>Glossiphoniidae</taxon>
        <taxon>Helobdella</taxon>
    </lineage>
</organism>
<evidence type="ECO:0000313" key="4">
    <source>
        <dbReference type="Proteomes" id="UP000015101"/>
    </source>
</evidence>
<dbReference type="EMBL" id="KB095918">
    <property type="protein sequence ID" value="ESO09745.1"/>
    <property type="molecule type" value="Genomic_DNA"/>
</dbReference>
<dbReference type="SMART" id="SM01196">
    <property type="entry name" value="FERM_C"/>
    <property type="match status" value="1"/>
</dbReference>
<reference evidence="3" key="3">
    <citation type="submission" date="2015-06" db="UniProtKB">
        <authorList>
            <consortium name="EnsemblMetazoa"/>
        </authorList>
    </citation>
    <scope>IDENTIFICATION</scope>
</reference>
<dbReference type="InterPro" id="IPR000299">
    <property type="entry name" value="FERM_domain"/>
</dbReference>
<dbReference type="Pfam" id="PF09380">
    <property type="entry name" value="FERM_C"/>
    <property type="match status" value="1"/>
</dbReference>
<dbReference type="GO" id="GO:0005886">
    <property type="term" value="C:plasma membrane"/>
    <property type="evidence" value="ECO:0000318"/>
    <property type="project" value="GO_Central"/>
</dbReference>
<protein>
    <recommendedName>
        <fullName evidence="1">FERM domain-containing protein</fullName>
    </recommendedName>
</protein>
<dbReference type="OrthoDB" id="6589456at2759"/>
<sequence>MCVVNYYQKKTLGKEIVDGICLYLNITEADYFGCSYYENDYKFWLIPDKPVCKQITGENVYLEFGVKYYVADPLSIEDDVARSFLFLQVRKDIKSGRLPCSFVTLALLNSYFVQAYFGDYDDRYEFDVGYVREYLIDDRPTDEMIVKVVELHKTHVGVSRLEAEKKFLDSAKGLTMYGVHMHNAFDMNVGRNVIIGICGRGVTIYDEKLRINDYPWQNTKLFWHSQDQFVLQITRQITESKDSKVVFRLPSKKHAKKLFKLTVDHHYYFRSVWLAGYLFS</sequence>
<dbReference type="HOGENOM" id="CLU_003623_1_4_1"/>
<dbReference type="SUPFAM" id="SSF54236">
    <property type="entry name" value="Ubiquitin-like"/>
    <property type="match status" value="1"/>
</dbReference>
<dbReference type="EMBL" id="AMQM01009056">
    <property type="status" value="NOT_ANNOTATED_CDS"/>
    <property type="molecule type" value="Genomic_DNA"/>
</dbReference>
<dbReference type="EMBL" id="AMQM01009057">
    <property type="status" value="NOT_ANNOTATED_CDS"/>
    <property type="molecule type" value="Genomic_DNA"/>
</dbReference>
<dbReference type="GO" id="GO:0031032">
    <property type="term" value="P:actomyosin structure organization"/>
    <property type="evidence" value="ECO:0000318"/>
    <property type="project" value="GO_Central"/>
</dbReference>
<dbReference type="InterPro" id="IPR019749">
    <property type="entry name" value="Band_41_domain"/>
</dbReference>
<dbReference type="InterPro" id="IPR018979">
    <property type="entry name" value="FERM_N"/>
</dbReference>
<dbReference type="eggNOG" id="KOG3527">
    <property type="taxonomic scope" value="Eukaryota"/>
</dbReference>
<dbReference type="SUPFAM" id="SSF50729">
    <property type="entry name" value="PH domain-like"/>
    <property type="match status" value="1"/>
</dbReference>
<dbReference type="RefSeq" id="XP_009012147.1">
    <property type="nucleotide sequence ID" value="XM_009013899.1"/>
</dbReference>
<dbReference type="KEGG" id="hro:HELRODRAFT_117113"/>
<dbReference type="PROSITE" id="PS50057">
    <property type="entry name" value="FERM_3"/>
    <property type="match status" value="1"/>
</dbReference>
<gene>
    <name evidence="3" type="primary">20195703</name>
    <name evidence="2" type="ORF">HELRODRAFT_117113</name>
</gene>
<name>T1EGK2_HELRO</name>
<dbReference type="EnsemblMetazoa" id="HelroT117113">
    <property type="protein sequence ID" value="HelroP117113"/>
    <property type="gene ID" value="HelroG117113"/>
</dbReference>
<dbReference type="InterPro" id="IPR011993">
    <property type="entry name" value="PH-like_dom_sf"/>
</dbReference>
<dbReference type="InParanoid" id="T1EGK2"/>
<evidence type="ECO:0000313" key="3">
    <source>
        <dbReference type="EnsemblMetazoa" id="HelroP117113"/>
    </source>
</evidence>
<dbReference type="SMART" id="SM00295">
    <property type="entry name" value="B41"/>
    <property type="match status" value="1"/>
</dbReference>
<dbReference type="AlphaFoldDB" id="T1EGK2"/>
<dbReference type="Pfam" id="PF00373">
    <property type="entry name" value="FERM_M"/>
    <property type="match status" value="1"/>
</dbReference>
<dbReference type="FunFam" id="1.20.80.10:FF:000031">
    <property type="entry name" value="FERM domain (Protein4.1-ezrin-radixin-moesin) family"/>
    <property type="match status" value="1"/>
</dbReference>
<dbReference type="GO" id="GO:0005856">
    <property type="term" value="C:cytoskeleton"/>
    <property type="evidence" value="ECO:0000318"/>
    <property type="project" value="GO_Central"/>
</dbReference>
<dbReference type="CDD" id="cd14473">
    <property type="entry name" value="FERM_B-lobe"/>
    <property type="match status" value="1"/>
</dbReference>
<proteinExistence type="predicted"/>
<dbReference type="CTD" id="20195703"/>
<dbReference type="InterPro" id="IPR014352">
    <property type="entry name" value="FERM/acyl-CoA-bd_prot_sf"/>
</dbReference>
<dbReference type="PANTHER" id="PTHR23280:SF21">
    <property type="entry name" value="PROTEIN 4.1 HOMOLOG"/>
    <property type="match status" value="1"/>
</dbReference>
<dbReference type="PRINTS" id="PR00935">
    <property type="entry name" value="BAND41"/>
</dbReference>
<accession>T1EGK2</accession>
<dbReference type="InterPro" id="IPR018980">
    <property type="entry name" value="FERM_PH-like_C"/>
</dbReference>
<evidence type="ECO:0000313" key="2">
    <source>
        <dbReference type="EMBL" id="ESO09745.1"/>
    </source>
</evidence>
<dbReference type="Proteomes" id="UP000015101">
    <property type="component" value="Unassembled WGS sequence"/>
</dbReference>
<dbReference type="FunFam" id="3.10.20.90:FF:000559">
    <property type="entry name" value="Uncharacterized protein"/>
    <property type="match status" value="1"/>
</dbReference>
<dbReference type="PANTHER" id="PTHR23280">
    <property type="entry name" value="4.1 G PROTEIN"/>
    <property type="match status" value="1"/>
</dbReference>
<dbReference type="InterPro" id="IPR019747">
    <property type="entry name" value="FERM_CS"/>
</dbReference>
<dbReference type="Pfam" id="PF09379">
    <property type="entry name" value="FERM_N"/>
    <property type="match status" value="1"/>
</dbReference>
<dbReference type="OMA" id="LRINDYP"/>
<dbReference type="SUPFAM" id="SSF47031">
    <property type="entry name" value="Second domain of FERM"/>
    <property type="match status" value="1"/>
</dbReference>
<reference evidence="2 4" key="2">
    <citation type="journal article" date="2013" name="Nature">
        <title>Insights into bilaterian evolution from three spiralian genomes.</title>
        <authorList>
            <person name="Simakov O."/>
            <person name="Marletaz F."/>
            <person name="Cho S.J."/>
            <person name="Edsinger-Gonzales E."/>
            <person name="Havlak P."/>
            <person name="Hellsten U."/>
            <person name="Kuo D.H."/>
            <person name="Larsson T."/>
            <person name="Lv J."/>
            <person name="Arendt D."/>
            <person name="Savage R."/>
            <person name="Osoegawa K."/>
            <person name="de Jong P."/>
            <person name="Grimwood J."/>
            <person name="Chapman J.A."/>
            <person name="Shapiro H."/>
            <person name="Aerts A."/>
            <person name="Otillar R.P."/>
            <person name="Terry A.Y."/>
            <person name="Boore J.L."/>
            <person name="Grigoriev I.V."/>
            <person name="Lindberg D.R."/>
            <person name="Seaver E.C."/>
            <person name="Weisblat D.A."/>
            <person name="Putnam N.H."/>
            <person name="Rokhsar D.S."/>
        </authorList>
    </citation>
    <scope>NUCLEOTIDE SEQUENCE</scope>
</reference>